<dbReference type="GO" id="GO:0003700">
    <property type="term" value="F:DNA-binding transcription factor activity"/>
    <property type="evidence" value="ECO:0007669"/>
    <property type="project" value="InterPro"/>
</dbReference>
<gene>
    <name evidence="7" type="ORF">E1757_04040</name>
</gene>
<evidence type="ECO:0000313" key="8">
    <source>
        <dbReference type="Proteomes" id="UP000295636"/>
    </source>
</evidence>
<keyword evidence="2" id="KW-0238">DNA-binding</keyword>
<dbReference type="InterPro" id="IPR011006">
    <property type="entry name" value="CheY-like_superfamily"/>
</dbReference>
<sequence length="507" mass="57718">MRILVVDDEYYSRKAIMQMIGDCCPHAALDEAEDGGEALGMLRSNRYDLLFSDIRMPGLDGIQLAAAVHEQFPSLVNVIVSGYDDFQYAQKAIAYRVEQYLLKPVQMQQIAQIMQRIQQQAELSAQRCLEERLAAVIYQEPDGGEEAETEFPLAGRSYRTAVFQMDRPYKERLEQALNEQLRHAGAACCFFCDRRNGTMHVAVLHAPGGFPWERLRLKELCMAAMEPIKRAGARIYAGLSSVIKDNAGGTDHGNELRQSYRQAKRALLNRHLAGGGSVGLYEELSGNPRYSFELLEELLLPLYNKLIRYQDKEAAELIGNLFRVIAERRLSAHTLHDTCSKLIAIFNAVIERINEEGAGTEPEPYLAPVDLYDYYEPDEIVRYLNGQAAALSAKLQQVRSRTDIVQQMKDYVERNYRHQILLDDMAKTMFYTDTSYLSRLFKKKSGMSFTNYLLSVRMQNAKKLLETDLSLSVADVASAVGFNDYSYFIHMYKKFYGETPGQSKKRD</sequence>
<dbReference type="PROSITE" id="PS50110">
    <property type="entry name" value="RESPONSE_REGULATORY"/>
    <property type="match status" value="1"/>
</dbReference>
<keyword evidence="1" id="KW-0805">Transcription regulation</keyword>
<dbReference type="InterPro" id="IPR018062">
    <property type="entry name" value="HTH_AraC-typ_CS"/>
</dbReference>
<proteinExistence type="predicted"/>
<dbReference type="SUPFAM" id="SSF46689">
    <property type="entry name" value="Homeodomain-like"/>
    <property type="match status" value="2"/>
</dbReference>
<dbReference type="SUPFAM" id="SSF52172">
    <property type="entry name" value="CheY-like"/>
    <property type="match status" value="1"/>
</dbReference>
<dbReference type="GO" id="GO:0043565">
    <property type="term" value="F:sequence-specific DNA binding"/>
    <property type="evidence" value="ECO:0007669"/>
    <property type="project" value="InterPro"/>
</dbReference>
<dbReference type="Gene3D" id="3.40.50.2300">
    <property type="match status" value="1"/>
</dbReference>
<dbReference type="EMBL" id="SMRT01000001">
    <property type="protein sequence ID" value="TDG00797.1"/>
    <property type="molecule type" value="Genomic_DNA"/>
</dbReference>
<dbReference type="Gene3D" id="1.10.10.60">
    <property type="entry name" value="Homeodomain-like"/>
    <property type="match status" value="2"/>
</dbReference>
<evidence type="ECO:0000256" key="4">
    <source>
        <dbReference type="PROSITE-ProRule" id="PRU00169"/>
    </source>
</evidence>
<keyword evidence="8" id="KW-1185">Reference proteome</keyword>
<dbReference type="InterPro" id="IPR020449">
    <property type="entry name" value="Tscrpt_reg_AraC-type_HTH"/>
</dbReference>
<comment type="caution">
    <text evidence="7">The sequence shown here is derived from an EMBL/GenBank/DDBJ whole genome shotgun (WGS) entry which is preliminary data.</text>
</comment>
<dbReference type="OrthoDB" id="9794370at2"/>
<feature type="domain" description="Response regulatory" evidence="6">
    <location>
        <begin position="2"/>
        <end position="118"/>
    </location>
</feature>
<dbReference type="PANTHER" id="PTHR43280">
    <property type="entry name" value="ARAC-FAMILY TRANSCRIPTIONAL REGULATOR"/>
    <property type="match status" value="1"/>
</dbReference>
<dbReference type="PANTHER" id="PTHR43280:SF2">
    <property type="entry name" value="HTH-TYPE TRANSCRIPTIONAL REGULATOR EXSA"/>
    <property type="match status" value="1"/>
</dbReference>
<dbReference type="SMART" id="SM00342">
    <property type="entry name" value="HTH_ARAC"/>
    <property type="match status" value="1"/>
</dbReference>
<organism evidence="7 8">
    <name type="scientific">Paenibacillus piri</name>
    <dbReference type="NCBI Taxonomy" id="2547395"/>
    <lineage>
        <taxon>Bacteria</taxon>
        <taxon>Bacillati</taxon>
        <taxon>Bacillota</taxon>
        <taxon>Bacilli</taxon>
        <taxon>Bacillales</taxon>
        <taxon>Paenibacillaceae</taxon>
        <taxon>Paenibacillus</taxon>
    </lineage>
</organism>
<dbReference type="InterPro" id="IPR001789">
    <property type="entry name" value="Sig_transdc_resp-reg_receiver"/>
</dbReference>
<evidence type="ECO:0000256" key="3">
    <source>
        <dbReference type="ARBA" id="ARBA00023163"/>
    </source>
</evidence>
<dbReference type="RefSeq" id="WP_133225507.1">
    <property type="nucleotide sequence ID" value="NZ_SMRT01000001.1"/>
</dbReference>
<dbReference type="PRINTS" id="PR00032">
    <property type="entry name" value="HTHARAC"/>
</dbReference>
<dbReference type="SMART" id="SM00448">
    <property type="entry name" value="REC"/>
    <property type="match status" value="1"/>
</dbReference>
<evidence type="ECO:0000313" key="7">
    <source>
        <dbReference type="EMBL" id="TDG00797.1"/>
    </source>
</evidence>
<dbReference type="InterPro" id="IPR018060">
    <property type="entry name" value="HTH_AraC"/>
</dbReference>
<dbReference type="AlphaFoldDB" id="A0A4R5KY78"/>
<feature type="domain" description="HTH araC/xylS-type" evidence="5">
    <location>
        <begin position="406"/>
        <end position="506"/>
    </location>
</feature>
<dbReference type="Pfam" id="PF00072">
    <property type="entry name" value="Response_reg"/>
    <property type="match status" value="1"/>
</dbReference>
<dbReference type="InterPro" id="IPR009057">
    <property type="entry name" value="Homeodomain-like_sf"/>
</dbReference>
<dbReference type="Pfam" id="PF12833">
    <property type="entry name" value="HTH_18"/>
    <property type="match status" value="1"/>
</dbReference>
<evidence type="ECO:0000256" key="1">
    <source>
        <dbReference type="ARBA" id="ARBA00023015"/>
    </source>
</evidence>
<keyword evidence="3" id="KW-0804">Transcription</keyword>
<dbReference type="PROSITE" id="PS00041">
    <property type="entry name" value="HTH_ARAC_FAMILY_1"/>
    <property type="match status" value="1"/>
</dbReference>
<dbReference type="PROSITE" id="PS01124">
    <property type="entry name" value="HTH_ARAC_FAMILY_2"/>
    <property type="match status" value="1"/>
</dbReference>
<evidence type="ECO:0000256" key="2">
    <source>
        <dbReference type="ARBA" id="ARBA00023125"/>
    </source>
</evidence>
<protein>
    <submittedName>
        <fullName evidence="7">Response regulator</fullName>
    </submittedName>
</protein>
<keyword evidence="4" id="KW-0597">Phosphoprotein</keyword>
<dbReference type="Proteomes" id="UP000295636">
    <property type="component" value="Unassembled WGS sequence"/>
</dbReference>
<dbReference type="CDD" id="cd17536">
    <property type="entry name" value="REC_YesN-like"/>
    <property type="match status" value="1"/>
</dbReference>
<evidence type="ECO:0000259" key="5">
    <source>
        <dbReference type="PROSITE" id="PS01124"/>
    </source>
</evidence>
<dbReference type="GO" id="GO:0000160">
    <property type="term" value="P:phosphorelay signal transduction system"/>
    <property type="evidence" value="ECO:0007669"/>
    <property type="project" value="InterPro"/>
</dbReference>
<accession>A0A4R5KY78</accession>
<feature type="modified residue" description="4-aspartylphosphate" evidence="4">
    <location>
        <position position="53"/>
    </location>
</feature>
<evidence type="ECO:0000259" key="6">
    <source>
        <dbReference type="PROSITE" id="PS50110"/>
    </source>
</evidence>
<name>A0A4R5KY78_9BACL</name>
<reference evidence="7 8" key="1">
    <citation type="submission" date="2019-03" db="EMBL/GenBank/DDBJ databases">
        <title>This is whole genome sequence of Paenibacillus sp MS74 strain.</title>
        <authorList>
            <person name="Trinh H.N."/>
        </authorList>
    </citation>
    <scope>NUCLEOTIDE SEQUENCE [LARGE SCALE GENOMIC DNA]</scope>
    <source>
        <strain evidence="7 8">MS74</strain>
    </source>
</reference>